<sequence>MSLERVIHYFEQFDMADRICVLSDSSATVALAAAVIGCAPKEIAKTMSFLVEGKPLLIVTAGDAKIDNRKYKACFQVKAKMIPSDQVEKLIGHDVGGVCPFGINDGIDVYLDVSLRRFTEVYPAAGSANSMIKMTLPELERYAQAKEWVDVCKDWEEA</sequence>
<dbReference type="RefSeq" id="WP_256197614.1">
    <property type="nucleotide sequence ID" value="NZ_CALVCM010000002.1"/>
</dbReference>
<dbReference type="InterPro" id="IPR007214">
    <property type="entry name" value="YbaK/aa-tRNA-synth-assoc-dom"/>
</dbReference>
<proteinExistence type="predicted"/>
<name>A0ABT1SK95_9FIRM</name>
<keyword evidence="3" id="KW-1185">Reference proteome</keyword>
<dbReference type="SUPFAM" id="SSF55826">
    <property type="entry name" value="YbaK/ProRS associated domain"/>
    <property type="match status" value="1"/>
</dbReference>
<evidence type="ECO:0000313" key="2">
    <source>
        <dbReference type="EMBL" id="MCQ5121654.1"/>
    </source>
</evidence>
<feature type="domain" description="YbaK/aminoacyl-tRNA synthetase-associated" evidence="1">
    <location>
        <begin position="27"/>
        <end position="141"/>
    </location>
</feature>
<evidence type="ECO:0000313" key="3">
    <source>
        <dbReference type="Proteomes" id="UP001524435"/>
    </source>
</evidence>
<dbReference type="PANTHER" id="PTHR30411:SF1">
    <property type="entry name" value="CYTOPLASMIC PROTEIN"/>
    <property type="match status" value="1"/>
</dbReference>
<dbReference type="Gene3D" id="3.90.960.10">
    <property type="entry name" value="YbaK/aminoacyl-tRNA synthetase-associated domain"/>
    <property type="match status" value="1"/>
</dbReference>
<evidence type="ECO:0000259" key="1">
    <source>
        <dbReference type="Pfam" id="PF04073"/>
    </source>
</evidence>
<accession>A0ABT1SK95</accession>
<comment type="caution">
    <text evidence="2">The sequence shown here is derived from an EMBL/GenBank/DDBJ whole genome shotgun (WGS) entry which is preliminary data.</text>
</comment>
<dbReference type="Pfam" id="PF04073">
    <property type="entry name" value="tRNA_edit"/>
    <property type="match status" value="1"/>
</dbReference>
<gene>
    <name evidence="2" type="ORF">NE663_05185</name>
</gene>
<dbReference type="CDD" id="cd04333">
    <property type="entry name" value="ProX_deacylase"/>
    <property type="match status" value="1"/>
</dbReference>
<organism evidence="2 3">
    <name type="scientific">Massilicoli timonensis</name>
    <dbReference type="NCBI Taxonomy" id="2015901"/>
    <lineage>
        <taxon>Bacteria</taxon>
        <taxon>Bacillati</taxon>
        <taxon>Bacillota</taxon>
        <taxon>Erysipelotrichia</taxon>
        <taxon>Erysipelotrichales</taxon>
        <taxon>Erysipelotrichaceae</taxon>
        <taxon>Massilicoli</taxon>
    </lineage>
</organism>
<dbReference type="InterPro" id="IPR036754">
    <property type="entry name" value="YbaK/aa-tRNA-synt-asso_dom_sf"/>
</dbReference>
<reference evidence="2 3" key="1">
    <citation type="submission" date="2022-06" db="EMBL/GenBank/DDBJ databases">
        <title>Isolation of gut microbiota from human fecal samples.</title>
        <authorList>
            <person name="Pamer E.G."/>
            <person name="Barat B."/>
            <person name="Waligurski E."/>
            <person name="Medina S."/>
            <person name="Paddock L."/>
            <person name="Mostad J."/>
        </authorList>
    </citation>
    <scope>NUCLEOTIDE SEQUENCE [LARGE SCALE GENOMIC DNA]</scope>
    <source>
        <strain evidence="2 3">DFI.6.1</strain>
    </source>
</reference>
<dbReference type="PANTHER" id="PTHR30411">
    <property type="entry name" value="CYTOPLASMIC PROTEIN"/>
    <property type="match status" value="1"/>
</dbReference>
<dbReference type="Proteomes" id="UP001524435">
    <property type="component" value="Unassembled WGS sequence"/>
</dbReference>
<protein>
    <submittedName>
        <fullName evidence="2">YbaK/EbsC family protein</fullName>
    </submittedName>
</protein>
<dbReference type="EMBL" id="JANGCH010000005">
    <property type="protein sequence ID" value="MCQ5121654.1"/>
    <property type="molecule type" value="Genomic_DNA"/>
</dbReference>